<feature type="region of interest" description="Disordered" evidence="1">
    <location>
        <begin position="28"/>
        <end position="55"/>
    </location>
</feature>
<organism evidence="2">
    <name type="scientific">Arundo donax</name>
    <name type="common">Giant reed</name>
    <name type="synonym">Donax arundinaceus</name>
    <dbReference type="NCBI Taxonomy" id="35708"/>
    <lineage>
        <taxon>Eukaryota</taxon>
        <taxon>Viridiplantae</taxon>
        <taxon>Streptophyta</taxon>
        <taxon>Embryophyta</taxon>
        <taxon>Tracheophyta</taxon>
        <taxon>Spermatophyta</taxon>
        <taxon>Magnoliopsida</taxon>
        <taxon>Liliopsida</taxon>
        <taxon>Poales</taxon>
        <taxon>Poaceae</taxon>
        <taxon>PACMAD clade</taxon>
        <taxon>Arundinoideae</taxon>
        <taxon>Arundineae</taxon>
        <taxon>Arundo</taxon>
    </lineage>
</organism>
<evidence type="ECO:0000256" key="1">
    <source>
        <dbReference type="SAM" id="MobiDB-lite"/>
    </source>
</evidence>
<protein>
    <submittedName>
        <fullName evidence="2">Cl1856_1</fullName>
    </submittedName>
</protein>
<sequence>MLTSRTLDSTVSGRKVTNLQMSINCRATTVAPSAPSRSSSSPRSSLLCNRQMMLQ</sequence>
<dbReference type="AlphaFoldDB" id="A0A0A9G3L6"/>
<reference evidence="2" key="2">
    <citation type="journal article" date="2015" name="Data Brief">
        <title>Shoot transcriptome of the giant reed, Arundo donax.</title>
        <authorList>
            <person name="Barrero R.A."/>
            <person name="Guerrero F.D."/>
            <person name="Moolhuijzen P."/>
            <person name="Goolsby J.A."/>
            <person name="Tidwell J."/>
            <person name="Bellgard S.E."/>
            <person name="Bellgard M.I."/>
        </authorList>
    </citation>
    <scope>NUCLEOTIDE SEQUENCE</scope>
    <source>
        <tissue evidence="2">Shoot tissue taken approximately 20 cm above the soil surface</tissue>
    </source>
</reference>
<proteinExistence type="predicted"/>
<accession>A0A0A9G3L6</accession>
<feature type="compositionally biased region" description="Low complexity" evidence="1">
    <location>
        <begin position="31"/>
        <end position="45"/>
    </location>
</feature>
<name>A0A0A9G3L6_ARUDO</name>
<evidence type="ECO:0000313" key="2">
    <source>
        <dbReference type="EMBL" id="JAE17111.1"/>
    </source>
</evidence>
<dbReference type="EMBL" id="GBRH01180785">
    <property type="protein sequence ID" value="JAE17111.1"/>
    <property type="molecule type" value="Transcribed_RNA"/>
</dbReference>
<reference evidence="2" key="1">
    <citation type="submission" date="2014-09" db="EMBL/GenBank/DDBJ databases">
        <authorList>
            <person name="Magalhaes I.L.F."/>
            <person name="Oliveira U."/>
            <person name="Santos F.R."/>
            <person name="Vidigal T.H.D.A."/>
            <person name="Brescovit A.D."/>
            <person name="Santos A.J."/>
        </authorList>
    </citation>
    <scope>NUCLEOTIDE SEQUENCE</scope>
    <source>
        <tissue evidence="2">Shoot tissue taken approximately 20 cm above the soil surface</tissue>
    </source>
</reference>
<feature type="compositionally biased region" description="Polar residues" evidence="1">
    <location>
        <begin position="46"/>
        <end position="55"/>
    </location>
</feature>